<proteinExistence type="predicted"/>
<dbReference type="InterPro" id="IPR052523">
    <property type="entry name" value="Trichothecene_AcTrans"/>
</dbReference>
<dbReference type="AlphaFoldDB" id="A0A1L9Q2A1"/>
<name>A0A1L9Q2A1_ASPVE</name>
<dbReference type="GeneID" id="63734010"/>
<dbReference type="Gene3D" id="3.40.630.30">
    <property type="match status" value="1"/>
</dbReference>
<organism evidence="2 3">
    <name type="scientific">Aspergillus versicolor CBS 583.65</name>
    <dbReference type="NCBI Taxonomy" id="1036611"/>
    <lineage>
        <taxon>Eukaryota</taxon>
        <taxon>Fungi</taxon>
        <taxon>Dikarya</taxon>
        <taxon>Ascomycota</taxon>
        <taxon>Pezizomycotina</taxon>
        <taxon>Eurotiomycetes</taxon>
        <taxon>Eurotiomycetidae</taxon>
        <taxon>Eurotiales</taxon>
        <taxon>Aspergillaceae</taxon>
        <taxon>Aspergillus</taxon>
        <taxon>Aspergillus subgen. Nidulantes</taxon>
    </lineage>
</organism>
<protein>
    <recommendedName>
        <fullName evidence="1">N-acetyltransferase domain-containing protein</fullName>
    </recommendedName>
</protein>
<dbReference type="PANTHER" id="PTHR42791:SF1">
    <property type="entry name" value="N-ACETYLTRANSFERASE DOMAIN-CONTAINING PROTEIN"/>
    <property type="match status" value="1"/>
</dbReference>
<dbReference type="InterPro" id="IPR016181">
    <property type="entry name" value="Acyl_CoA_acyltransferase"/>
</dbReference>
<accession>A0A1L9Q2A1</accession>
<dbReference type="VEuPathDB" id="FungiDB:ASPVEDRAFT_89075"/>
<evidence type="ECO:0000313" key="2">
    <source>
        <dbReference type="EMBL" id="OJJ07842.1"/>
    </source>
</evidence>
<dbReference type="Pfam" id="PF13508">
    <property type="entry name" value="Acetyltransf_7"/>
    <property type="match status" value="1"/>
</dbReference>
<dbReference type="PANTHER" id="PTHR42791">
    <property type="entry name" value="GNAT FAMILY ACETYLTRANSFERASE"/>
    <property type="match status" value="1"/>
</dbReference>
<keyword evidence="3" id="KW-1185">Reference proteome</keyword>
<evidence type="ECO:0000259" key="1">
    <source>
        <dbReference type="PROSITE" id="PS51186"/>
    </source>
</evidence>
<dbReference type="OrthoDB" id="512662at2759"/>
<dbReference type="CDD" id="cd04301">
    <property type="entry name" value="NAT_SF"/>
    <property type="match status" value="1"/>
</dbReference>
<dbReference type="SUPFAM" id="SSF55729">
    <property type="entry name" value="Acyl-CoA N-acyltransferases (Nat)"/>
    <property type="match status" value="1"/>
</dbReference>
<dbReference type="EMBL" id="KV878138">
    <property type="protein sequence ID" value="OJJ07842.1"/>
    <property type="molecule type" value="Genomic_DNA"/>
</dbReference>
<reference evidence="3" key="1">
    <citation type="journal article" date="2017" name="Genome Biol.">
        <title>Comparative genomics reveals high biological diversity and specific adaptations in the industrially and medically important fungal genus Aspergillus.</title>
        <authorList>
            <person name="de Vries R.P."/>
            <person name="Riley R."/>
            <person name="Wiebenga A."/>
            <person name="Aguilar-Osorio G."/>
            <person name="Amillis S."/>
            <person name="Uchima C.A."/>
            <person name="Anderluh G."/>
            <person name="Asadollahi M."/>
            <person name="Askin M."/>
            <person name="Barry K."/>
            <person name="Battaglia E."/>
            <person name="Bayram O."/>
            <person name="Benocci T."/>
            <person name="Braus-Stromeyer S.A."/>
            <person name="Caldana C."/>
            <person name="Canovas D."/>
            <person name="Cerqueira G.C."/>
            <person name="Chen F."/>
            <person name="Chen W."/>
            <person name="Choi C."/>
            <person name="Clum A."/>
            <person name="Dos Santos R.A."/>
            <person name="Damasio A.R."/>
            <person name="Diallinas G."/>
            <person name="Emri T."/>
            <person name="Fekete E."/>
            <person name="Flipphi M."/>
            <person name="Freyberg S."/>
            <person name="Gallo A."/>
            <person name="Gournas C."/>
            <person name="Habgood R."/>
            <person name="Hainaut M."/>
            <person name="Harispe M.L."/>
            <person name="Henrissat B."/>
            <person name="Hilden K.S."/>
            <person name="Hope R."/>
            <person name="Hossain A."/>
            <person name="Karabika E."/>
            <person name="Karaffa L."/>
            <person name="Karanyi Z."/>
            <person name="Krasevec N."/>
            <person name="Kuo A."/>
            <person name="Kusch H."/>
            <person name="LaButti K."/>
            <person name="Lagendijk E.L."/>
            <person name="Lapidus A."/>
            <person name="Levasseur A."/>
            <person name="Lindquist E."/>
            <person name="Lipzen A."/>
            <person name="Logrieco A.F."/>
            <person name="MacCabe A."/>
            <person name="Maekelae M.R."/>
            <person name="Malavazi I."/>
            <person name="Melin P."/>
            <person name="Meyer V."/>
            <person name="Mielnichuk N."/>
            <person name="Miskei M."/>
            <person name="Molnar A.P."/>
            <person name="Mule G."/>
            <person name="Ngan C.Y."/>
            <person name="Orejas M."/>
            <person name="Orosz E."/>
            <person name="Ouedraogo J.P."/>
            <person name="Overkamp K.M."/>
            <person name="Park H.-S."/>
            <person name="Perrone G."/>
            <person name="Piumi F."/>
            <person name="Punt P.J."/>
            <person name="Ram A.F."/>
            <person name="Ramon A."/>
            <person name="Rauscher S."/>
            <person name="Record E."/>
            <person name="Riano-Pachon D.M."/>
            <person name="Robert V."/>
            <person name="Roehrig J."/>
            <person name="Ruller R."/>
            <person name="Salamov A."/>
            <person name="Salih N.S."/>
            <person name="Samson R.A."/>
            <person name="Sandor E."/>
            <person name="Sanguinetti M."/>
            <person name="Schuetze T."/>
            <person name="Sepcic K."/>
            <person name="Shelest E."/>
            <person name="Sherlock G."/>
            <person name="Sophianopoulou V."/>
            <person name="Squina F.M."/>
            <person name="Sun H."/>
            <person name="Susca A."/>
            <person name="Todd R.B."/>
            <person name="Tsang A."/>
            <person name="Unkles S.E."/>
            <person name="van de Wiele N."/>
            <person name="van Rossen-Uffink D."/>
            <person name="Oliveira J.V."/>
            <person name="Vesth T.C."/>
            <person name="Visser J."/>
            <person name="Yu J.-H."/>
            <person name="Zhou M."/>
            <person name="Andersen M.R."/>
            <person name="Archer D.B."/>
            <person name="Baker S.E."/>
            <person name="Benoit I."/>
            <person name="Brakhage A.A."/>
            <person name="Braus G.H."/>
            <person name="Fischer R."/>
            <person name="Frisvad J.C."/>
            <person name="Goldman G.H."/>
            <person name="Houbraken J."/>
            <person name="Oakley B."/>
            <person name="Pocsi I."/>
            <person name="Scazzocchio C."/>
            <person name="Seiboth B."/>
            <person name="vanKuyk P.A."/>
            <person name="Wortman J."/>
            <person name="Dyer P.S."/>
            <person name="Grigoriev I.V."/>
        </authorList>
    </citation>
    <scope>NUCLEOTIDE SEQUENCE [LARGE SCALE GENOMIC DNA]</scope>
    <source>
        <strain evidence="3">CBS 583.65</strain>
    </source>
</reference>
<dbReference type="RefSeq" id="XP_040673604.1">
    <property type="nucleotide sequence ID" value="XM_040818499.1"/>
</dbReference>
<feature type="domain" description="N-acetyltransferase" evidence="1">
    <location>
        <begin position="104"/>
        <end position="241"/>
    </location>
</feature>
<evidence type="ECO:0000313" key="3">
    <source>
        <dbReference type="Proteomes" id="UP000184073"/>
    </source>
</evidence>
<dbReference type="GO" id="GO:0016747">
    <property type="term" value="F:acyltransferase activity, transferring groups other than amino-acyl groups"/>
    <property type="evidence" value="ECO:0007669"/>
    <property type="project" value="InterPro"/>
</dbReference>
<dbReference type="PROSITE" id="PS51186">
    <property type="entry name" value="GNAT"/>
    <property type="match status" value="1"/>
</dbReference>
<dbReference type="Proteomes" id="UP000184073">
    <property type="component" value="Unassembled WGS sequence"/>
</dbReference>
<sequence>MATVYKLPLSRVYDDHEPIHAVANTITSSFTEDPLICWLRPLADPWSVIDPNTSKWQYRRVQRAVAEGIVLRAATVREIGQGFEKDGEAYEGLNVEQDAGAVALLFPPRGRCRWSLGRMLLLWKLWFLDILRPVYERGANEKRLQILMDAHNRVIANVQQKYYVPDLWYLEVIAVHPHLQGRGLGRKALCSVLDHTSNGPVILECTRQDNVAFYERMEFKVVEEVELEESGAAVKLWFMLRQGSTAKAN</sequence>
<gene>
    <name evidence="2" type="ORF">ASPVEDRAFT_89075</name>
</gene>
<dbReference type="InterPro" id="IPR000182">
    <property type="entry name" value="GNAT_dom"/>
</dbReference>